<evidence type="ECO:0000256" key="1">
    <source>
        <dbReference type="SAM" id="Phobius"/>
    </source>
</evidence>
<organism evidence="4 5">
    <name type="scientific">Chitinophaga oryziterrae</name>
    <dbReference type="NCBI Taxonomy" id="1031224"/>
    <lineage>
        <taxon>Bacteria</taxon>
        <taxon>Pseudomonadati</taxon>
        <taxon>Bacteroidota</taxon>
        <taxon>Chitinophagia</taxon>
        <taxon>Chitinophagales</taxon>
        <taxon>Chitinophagaceae</taxon>
        <taxon>Chitinophaga</taxon>
    </lineage>
</organism>
<dbReference type="AlphaFoldDB" id="A0A6N8J632"/>
<dbReference type="Gene3D" id="3.55.50.30">
    <property type="match status" value="1"/>
</dbReference>
<dbReference type="InterPro" id="IPR006860">
    <property type="entry name" value="FecR"/>
</dbReference>
<comment type="caution">
    <text evidence="4">The sequence shown here is derived from an EMBL/GenBank/DDBJ whole genome shotgun (WGS) entry which is preliminary data.</text>
</comment>
<dbReference type="InterPro" id="IPR012373">
    <property type="entry name" value="Ferrdict_sens_TM"/>
</dbReference>
<keyword evidence="1" id="KW-1133">Transmembrane helix</keyword>
<reference evidence="4 5" key="1">
    <citation type="submission" date="2019-12" db="EMBL/GenBank/DDBJ databases">
        <title>The draft genomic sequence of strain Chitinophaga oryziterrae JCM 16595.</title>
        <authorList>
            <person name="Zhang X."/>
        </authorList>
    </citation>
    <scope>NUCLEOTIDE SEQUENCE [LARGE SCALE GENOMIC DNA]</scope>
    <source>
        <strain evidence="4 5">JCM 16595</strain>
    </source>
</reference>
<dbReference type="EMBL" id="WRXO01000002">
    <property type="protein sequence ID" value="MVT40697.1"/>
    <property type="molecule type" value="Genomic_DNA"/>
</dbReference>
<protein>
    <submittedName>
        <fullName evidence="4">DUF4974 domain-containing protein</fullName>
    </submittedName>
</protein>
<keyword evidence="1" id="KW-0472">Membrane</keyword>
<proteinExistence type="predicted"/>
<accession>A0A6N8J632</accession>
<feature type="transmembrane region" description="Helical" evidence="1">
    <location>
        <begin position="63"/>
        <end position="81"/>
    </location>
</feature>
<dbReference type="InterPro" id="IPR032508">
    <property type="entry name" value="FecR_C"/>
</dbReference>
<dbReference type="Gene3D" id="2.60.120.1440">
    <property type="match status" value="1"/>
</dbReference>
<dbReference type="PANTHER" id="PTHR30273">
    <property type="entry name" value="PERIPLASMIC SIGNAL SENSOR AND SIGMA FACTOR ACTIVATOR FECR-RELATED"/>
    <property type="match status" value="1"/>
</dbReference>
<keyword evidence="5" id="KW-1185">Reference proteome</keyword>
<feature type="domain" description="Protein FecR C-terminal" evidence="3">
    <location>
        <begin position="237"/>
        <end position="305"/>
    </location>
</feature>
<feature type="domain" description="FecR protein" evidence="2">
    <location>
        <begin position="100"/>
        <end position="194"/>
    </location>
</feature>
<dbReference type="Pfam" id="PF16344">
    <property type="entry name" value="FecR_C"/>
    <property type="match status" value="1"/>
</dbReference>
<dbReference type="OrthoDB" id="738872at2"/>
<evidence type="ECO:0000259" key="3">
    <source>
        <dbReference type="Pfam" id="PF16344"/>
    </source>
</evidence>
<sequence>MKIDPQILEKYFKGNCTVEEAAMAEAWLKQPEAPEVDDWFGQMYALSQPVKIKKTGNHIYRRLYSVAAAVAVLLGVCTWLWQSGLHTAGKAPLAFNWDTLSNKSNDIKLLSLTDGSKVWLGPHSSLAYTYNYNDTSRELSLNGEAYFEVAHDPKRPFSVRTGELVTTALGTAFNISTSNLADGNIQVSLVEGKVSVIAASFSCILKPGQMVQYSEGQVTAVPVVFKIREVLDWKYGKLVFDGMPLKDVFAKLQTRLGCRIIMDSTVSGRRKVSGVFSAGESLDNILEAIQYVHGFKIVKLGGNTYEIK</sequence>
<dbReference type="GO" id="GO:0016989">
    <property type="term" value="F:sigma factor antagonist activity"/>
    <property type="evidence" value="ECO:0007669"/>
    <property type="project" value="TreeGrafter"/>
</dbReference>
<evidence type="ECO:0000313" key="5">
    <source>
        <dbReference type="Proteomes" id="UP000468388"/>
    </source>
</evidence>
<dbReference type="Pfam" id="PF04773">
    <property type="entry name" value="FecR"/>
    <property type="match status" value="1"/>
</dbReference>
<evidence type="ECO:0000313" key="4">
    <source>
        <dbReference type="EMBL" id="MVT40697.1"/>
    </source>
</evidence>
<dbReference type="Proteomes" id="UP000468388">
    <property type="component" value="Unassembled WGS sequence"/>
</dbReference>
<name>A0A6N8J632_9BACT</name>
<gene>
    <name evidence="4" type="ORF">GO495_08915</name>
</gene>
<dbReference type="RefSeq" id="WP_157299333.1">
    <property type="nucleotide sequence ID" value="NZ_BAAAZB010000010.1"/>
</dbReference>
<dbReference type="PANTHER" id="PTHR30273:SF2">
    <property type="entry name" value="PROTEIN FECR"/>
    <property type="match status" value="1"/>
</dbReference>
<dbReference type="PIRSF" id="PIRSF018266">
    <property type="entry name" value="FecR"/>
    <property type="match status" value="1"/>
</dbReference>
<keyword evidence="1" id="KW-0812">Transmembrane</keyword>
<evidence type="ECO:0000259" key="2">
    <source>
        <dbReference type="Pfam" id="PF04773"/>
    </source>
</evidence>